<evidence type="ECO:0000313" key="2">
    <source>
        <dbReference type="EMBL" id="QUH22920.1"/>
    </source>
</evidence>
<gene>
    <name evidence="2" type="ORF">HYG87_03610</name>
</gene>
<dbReference type="PANTHER" id="PTHR40730">
    <property type="entry name" value="TRANSCRIPTIONAL REGULATOR PROTEIN-LIKE PROTEIN"/>
    <property type="match status" value="1"/>
</dbReference>
<name>A0A8T8K7H0_9EURY</name>
<proteinExistence type="predicted"/>
<dbReference type="OrthoDB" id="26806at2157"/>
<dbReference type="PANTHER" id="PTHR40730:SF5">
    <property type="entry name" value="HTH CRO_C1-TYPE DOMAIN-CONTAINING PROTEIN"/>
    <property type="match status" value="1"/>
</dbReference>
<dbReference type="Pfam" id="PF10120">
    <property type="entry name" value="ThiN"/>
    <property type="match status" value="1"/>
</dbReference>
<dbReference type="SUPFAM" id="SSF53639">
    <property type="entry name" value="AraD/HMP-PK domain-like"/>
    <property type="match status" value="1"/>
</dbReference>
<dbReference type="Gene3D" id="3.40.225.10">
    <property type="entry name" value="Class II aldolase/adducin N-terminal domain"/>
    <property type="match status" value="1"/>
</dbReference>
<dbReference type="RefSeq" id="WP_211533866.1">
    <property type="nucleotide sequence ID" value="NZ_CP058560.1"/>
</dbReference>
<sequence length="184" mass="20544">MELENLKKAIKILKDSEDFAQLVPEVRTNLVMARKNAKKIEDVAGFPGRITTAHNKVIVCMDPEFGASSHMARMVLNILKYDSQKRSAINLRYDPLVIKICKKLGLLVSSYDRNQEPEDISIIEGGTIPWGVKESIKKLGQVPDVIYHKGAWGKEPIICLLAPDAVEAARTADCIARLYKTINI</sequence>
<dbReference type="GeneID" id="64819821"/>
<dbReference type="EMBL" id="CP058560">
    <property type="protein sequence ID" value="QUH22920.1"/>
    <property type="molecule type" value="Genomic_DNA"/>
</dbReference>
<evidence type="ECO:0000259" key="1">
    <source>
        <dbReference type="Pfam" id="PF10120"/>
    </source>
</evidence>
<reference evidence="2" key="1">
    <citation type="submission" date="2020-07" db="EMBL/GenBank/DDBJ databases">
        <title>Methanobacterium. sp. MethCan genome.</title>
        <authorList>
            <person name="Postec A."/>
            <person name="Quemeneur M."/>
        </authorList>
    </citation>
    <scope>NUCLEOTIDE SEQUENCE</scope>
    <source>
        <strain evidence="2">MethCAN</strain>
    </source>
</reference>
<evidence type="ECO:0000313" key="3">
    <source>
        <dbReference type="Proteomes" id="UP000681041"/>
    </source>
</evidence>
<dbReference type="InterPro" id="IPR019293">
    <property type="entry name" value="ThiN"/>
</dbReference>
<dbReference type="AlphaFoldDB" id="A0A8T8K7H0"/>
<accession>A0A8T8K7H0</accession>
<feature type="domain" description="Thiamine-phosphate synthase ThiN" evidence="1">
    <location>
        <begin position="5"/>
        <end position="172"/>
    </location>
</feature>
<dbReference type="Proteomes" id="UP000681041">
    <property type="component" value="Chromosome"/>
</dbReference>
<organism evidence="2 3">
    <name type="scientific">Methanobacterium alkalithermotolerans</name>
    <dbReference type="NCBI Taxonomy" id="2731220"/>
    <lineage>
        <taxon>Archaea</taxon>
        <taxon>Methanobacteriati</taxon>
        <taxon>Methanobacteriota</taxon>
        <taxon>Methanomada group</taxon>
        <taxon>Methanobacteria</taxon>
        <taxon>Methanobacteriales</taxon>
        <taxon>Methanobacteriaceae</taxon>
        <taxon>Methanobacterium</taxon>
    </lineage>
</organism>
<keyword evidence="3" id="KW-1185">Reference proteome</keyword>
<dbReference type="KEGG" id="meme:HYG87_03610"/>
<dbReference type="InterPro" id="IPR036409">
    <property type="entry name" value="Aldolase_II/adducin_N_sf"/>
</dbReference>
<protein>
    <submittedName>
        <fullName evidence="2">Thiamine-phosphate synthase</fullName>
    </submittedName>
</protein>